<evidence type="ECO:0000313" key="5">
    <source>
        <dbReference type="EMBL" id="KAG5656357.1"/>
    </source>
</evidence>
<feature type="domain" description="CCHC-type" evidence="4">
    <location>
        <begin position="244"/>
        <end position="259"/>
    </location>
</feature>
<evidence type="ECO:0000256" key="3">
    <source>
        <dbReference type="SAM" id="SignalP"/>
    </source>
</evidence>
<dbReference type="AlphaFoldDB" id="A0A9P7GT02"/>
<feature type="region of interest" description="Disordered" evidence="2">
    <location>
        <begin position="25"/>
        <end position="67"/>
    </location>
</feature>
<keyword evidence="3" id="KW-0732">Signal</keyword>
<feature type="chain" id="PRO_5040155320" description="CCHC-type domain-containing protein" evidence="3">
    <location>
        <begin position="16"/>
        <end position="394"/>
    </location>
</feature>
<dbReference type="Proteomes" id="UP000782241">
    <property type="component" value="Unassembled WGS sequence"/>
</dbReference>
<gene>
    <name evidence="5" type="ORF">KAF25_004633</name>
</gene>
<dbReference type="InterPro" id="IPR036875">
    <property type="entry name" value="Znf_CCHC_sf"/>
</dbReference>
<comment type="caution">
    <text evidence="5">The sequence shown here is derived from an EMBL/GenBank/DDBJ whole genome shotgun (WGS) entry which is preliminary data.</text>
</comment>
<keyword evidence="1" id="KW-0862">Zinc</keyword>
<feature type="signal peptide" evidence="3">
    <location>
        <begin position="1"/>
        <end position="15"/>
    </location>
</feature>
<dbReference type="PANTHER" id="PTHR23002">
    <property type="entry name" value="ZINC FINGER CCHC DOMAIN CONTAINING PROTEIN"/>
    <property type="match status" value="1"/>
</dbReference>
<dbReference type="Pfam" id="PF00098">
    <property type="entry name" value="zf-CCHC"/>
    <property type="match status" value="5"/>
</dbReference>
<feature type="domain" description="CCHC-type" evidence="4">
    <location>
        <begin position="336"/>
        <end position="351"/>
    </location>
</feature>
<keyword evidence="1" id="KW-0863">Zinc-finger</keyword>
<reference evidence="5" key="1">
    <citation type="submission" date="2021-04" db="EMBL/GenBank/DDBJ databases">
        <title>Draft genome of Fusarium avenaceum strain F156N33, isolated from an atmospheric sample in Virginia.</title>
        <authorList>
            <person name="Yang S."/>
            <person name="Vinatzer B.A."/>
            <person name="Coleman J."/>
        </authorList>
    </citation>
    <scope>NUCLEOTIDE SEQUENCE</scope>
    <source>
        <strain evidence="5">F156N33</strain>
    </source>
</reference>
<feature type="region of interest" description="Disordered" evidence="2">
    <location>
        <begin position="367"/>
        <end position="394"/>
    </location>
</feature>
<proteinExistence type="predicted"/>
<feature type="domain" description="CCHC-type" evidence="4">
    <location>
        <begin position="267"/>
        <end position="282"/>
    </location>
</feature>
<dbReference type="InterPro" id="IPR051714">
    <property type="entry name" value="Znf_CCHC_NABP"/>
</dbReference>
<dbReference type="GO" id="GO:0008270">
    <property type="term" value="F:zinc ion binding"/>
    <property type="evidence" value="ECO:0007669"/>
    <property type="project" value="UniProtKB-KW"/>
</dbReference>
<sequence>MWMSHSIATLAFIMADWNFEQGGSTHGNSADDGWNTGGNIADGSTNGDDHGNTGFGDAEGVNDGQPGGDDKCFGHMRKNCENARKVNRDNVADIPAEAAWEKIKQATVEKDLDDVKEAVQEYIKAVNGEVTYRQLQETFIDQNLGLWLIPTERSLVQVFTNMDIQGNIDKKYTVSYRFVEKPDRPREIEGWPKDREEHLSRLDDAGEVVDRGVPLCMNCKELGHISKFCTQEKIERDDVTKISCYNCGADGHRVRDCPEPRVDKNACKNCGKSGHRVADCEEPPNPANVECRKCNEVGHFAKDCPQGGGRECRNCGQEGHISKECDQPRDMSKVTCRNCEKSGHVSKECPEPKDCWGGGDATAGGDDGYVNHQSAGGDDGWSAAKPVDVEVSVW</sequence>
<protein>
    <recommendedName>
        <fullName evidence="4">CCHC-type domain-containing protein</fullName>
    </recommendedName>
</protein>
<evidence type="ECO:0000259" key="4">
    <source>
        <dbReference type="PROSITE" id="PS50158"/>
    </source>
</evidence>
<organism evidence="5 6">
    <name type="scientific">Fusarium avenaceum</name>
    <dbReference type="NCBI Taxonomy" id="40199"/>
    <lineage>
        <taxon>Eukaryota</taxon>
        <taxon>Fungi</taxon>
        <taxon>Dikarya</taxon>
        <taxon>Ascomycota</taxon>
        <taxon>Pezizomycotina</taxon>
        <taxon>Sordariomycetes</taxon>
        <taxon>Hypocreomycetidae</taxon>
        <taxon>Hypocreales</taxon>
        <taxon>Nectriaceae</taxon>
        <taxon>Fusarium</taxon>
        <taxon>Fusarium tricinctum species complex</taxon>
    </lineage>
</organism>
<evidence type="ECO:0000256" key="1">
    <source>
        <dbReference type="PROSITE-ProRule" id="PRU00047"/>
    </source>
</evidence>
<dbReference type="EMBL" id="JAGPUO010000022">
    <property type="protein sequence ID" value="KAG5656357.1"/>
    <property type="molecule type" value="Genomic_DNA"/>
</dbReference>
<keyword evidence="1" id="KW-0479">Metal-binding</keyword>
<feature type="domain" description="CCHC-type" evidence="4">
    <location>
        <begin position="312"/>
        <end position="327"/>
    </location>
</feature>
<keyword evidence="6" id="KW-1185">Reference proteome</keyword>
<evidence type="ECO:0000256" key="2">
    <source>
        <dbReference type="SAM" id="MobiDB-lite"/>
    </source>
</evidence>
<dbReference type="PROSITE" id="PS50158">
    <property type="entry name" value="ZF_CCHC"/>
    <property type="match status" value="5"/>
</dbReference>
<accession>A0A9P7GT02</accession>
<name>A0A9P7GT02_9HYPO</name>
<feature type="domain" description="CCHC-type" evidence="4">
    <location>
        <begin position="291"/>
        <end position="306"/>
    </location>
</feature>
<dbReference type="SUPFAM" id="SSF57756">
    <property type="entry name" value="Retrovirus zinc finger-like domains"/>
    <property type="match status" value="3"/>
</dbReference>
<dbReference type="SMART" id="SM00343">
    <property type="entry name" value="ZnF_C2HC"/>
    <property type="match status" value="7"/>
</dbReference>
<evidence type="ECO:0000313" key="6">
    <source>
        <dbReference type="Proteomes" id="UP000782241"/>
    </source>
</evidence>
<dbReference type="GO" id="GO:0003676">
    <property type="term" value="F:nucleic acid binding"/>
    <property type="evidence" value="ECO:0007669"/>
    <property type="project" value="InterPro"/>
</dbReference>
<dbReference type="Gene3D" id="4.10.60.10">
    <property type="entry name" value="Zinc finger, CCHC-type"/>
    <property type="match status" value="3"/>
</dbReference>
<dbReference type="InterPro" id="IPR001878">
    <property type="entry name" value="Znf_CCHC"/>
</dbReference>